<feature type="domain" description="BFN" evidence="3">
    <location>
        <begin position="4"/>
        <end position="136"/>
    </location>
</feature>
<dbReference type="InterPro" id="IPR001943">
    <property type="entry name" value="UVR_dom"/>
</dbReference>
<organism evidence="4">
    <name type="scientific">uncultured Flavobacteriia bacterium</name>
    <dbReference type="NCBI Taxonomy" id="212695"/>
    <lineage>
        <taxon>Bacteria</taxon>
        <taxon>Pseudomonadati</taxon>
        <taxon>Bacteroidota</taxon>
        <taxon>Flavobacteriia</taxon>
        <taxon>environmental samples</taxon>
    </lineage>
</organism>
<evidence type="ECO:0000256" key="1">
    <source>
        <dbReference type="SAM" id="MobiDB-lite"/>
    </source>
</evidence>
<dbReference type="PANTHER" id="PTHR15160:SF1">
    <property type="entry name" value="VON HIPPEL-LINDAU DISEASE TUMOR SUPPRESSOR"/>
    <property type="match status" value="1"/>
</dbReference>
<feature type="domain" description="UVR" evidence="2">
    <location>
        <begin position="169"/>
        <end position="202"/>
    </location>
</feature>
<proteinExistence type="predicted"/>
<feature type="region of interest" description="Disordered" evidence="1">
    <location>
        <begin position="145"/>
        <end position="170"/>
    </location>
</feature>
<dbReference type="Pfam" id="PF02577">
    <property type="entry name" value="BFN_dom"/>
    <property type="match status" value="1"/>
</dbReference>
<dbReference type="PROSITE" id="PS51658">
    <property type="entry name" value="BFN"/>
    <property type="match status" value="1"/>
</dbReference>
<dbReference type="GO" id="GO:0004518">
    <property type="term" value="F:nuclease activity"/>
    <property type="evidence" value="ECO:0007669"/>
    <property type="project" value="InterPro"/>
</dbReference>
<evidence type="ECO:0000259" key="2">
    <source>
        <dbReference type="PROSITE" id="PS50151"/>
    </source>
</evidence>
<dbReference type="PROSITE" id="PS50151">
    <property type="entry name" value="UVR"/>
    <property type="match status" value="1"/>
</dbReference>
<name>H6RFU8_9BACT</name>
<protein>
    <submittedName>
        <fullName evidence="4">Protein containing DUF151</fullName>
    </submittedName>
</protein>
<dbReference type="PANTHER" id="PTHR15160">
    <property type="entry name" value="VON HIPPEL-LINDAU PROTEIN"/>
    <property type="match status" value="1"/>
</dbReference>
<dbReference type="AlphaFoldDB" id="H6RFU8"/>
<sequence>MEQKIQLEIVGLSYSQTQTGAYALVLGEQDGQRRLPVIIGNFEAQSIAIELEDMQPSRPLTHDIFKTFAESFQIAVLEVIIYNLVEGVFFAKIVCEREGERTEIDARTSDAIALAVRFKCPMYTYEFILEKAGIILDDDSEIKESDVDEQETAGQKIEVKGKKSSQFNDMSIPELEDELNKAIEAEDYERASNIRDEISSRS</sequence>
<dbReference type="Pfam" id="PF02151">
    <property type="entry name" value="UVR"/>
    <property type="match status" value="1"/>
</dbReference>
<dbReference type="Gene3D" id="3.10.690.10">
    <property type="entry name" value="Bifunctional nuclease domain"/>
    <property type="match status" value="1"/>
</dbReference>
<dbReference type="SUPFAM" id="SSF103256">
    <property type="entry name" value="Hypothetical protein TM0160"/>
    <property type="match status" value="1"/>
</dbReference>
<accession>H6RFU8</accession>
<reference evidence="4" key="1">
    <citation type="journal article" date="2012" name="Environ. Microbiol.">
        <title>Genomic content of uncultured Bacteroidetes from contrasting oceanic provinces in the North Atlantic Ocean.</title>
        <authorList>
            <person name="Gomez-Pereira P.R."/>
            <person name="Schuler M."/>
            <person name="Fuchs B.M."/>
            <person name="Bennke C."/>
            <person name="Teeling H."/>
            <person name="Waldmann J."/>
            <person name="Richter M."/>
            <person name="Barbe V."/>
            <person name="Bataille E."/>
            <person name="Glockner F.O."/>
            <person name="Amann R."/>
        </authorList>
    </citation>
    <scope>NUCLEOTIDE SEQUENCE</scope>
</reference>
<evidence type="ECO:0000313" key="4">
    <source>
        <dbReference type="EMBL" id="CCF99909.1"/>
    </source>
</evidence>
<dbReference type="InterPro" id="IPR003729">
    <property type="entry name" value="Bi_nuclease_dom"/>
</dbReference>
<dbReference type="EMBL" id="FO117593">
    <property type="protein sequence ID" value="CCF99909.1"/>
    <property type="molecule type" value="Genomic_DNA"/>
</dbReference>
<reference evidence="4" key="2">
    <citation type="submission" date="2012-02" db="EMBL/GenBank/DDBJ databases">
        <authorList>
            <person name="Genoscope - CEA"/>
        </authorList>
    </citation>
    <scope>NUCLEOTIDE SEQUENCE</scope>
</reference>
<gene>
    <name evidence="4" type="ORF">VIS_S3CCB20008</name>
</gene>
<dbReference type="InterPro" id="IPR036104">
    <property type="entry name" value="BFN_sf"/>
</dbReference>
<evidence type="ECO:0000259" key="3">
    <source>
        <dbReference type="PROSITE" id="PS51658"/>
    </source>
</evidence>